<feature type="transmembrane region" description="Helical" evidence="2">
    <location>
        <begin position="227"/>
        <end position="253"/>
    </location>
</feature>
<feature type="compositionally biased region" description="Basic and acidic residues" evidence="1">
    <location>
        <begin position="509"/>
        <end position="543"/>
    </location>
</feature>
<feature type="region of interest" description="Disordered" evidence="1">
    <location>
        <begin position="291"/>
        <end position="555"/>
    </location>
</feature>
<feature type="compositionally biased region" description="Polar residues" evidence="1">
    <location>
        <begin position="301"/>
        <end position="323"/>
    </location>
</feature>
<dbReference type="PANTHER" id="PTHR39077:SF1">
    <property type="entry name" value="E3 UBIQUITIN-PROTEIN LIGASE APD1-4 MIDDLE DOMAIN-CONTAINING PROTEIN"/>
    <property type="match status" value="1"/>
</dbReference>
<dbReference type="Proteomes" id="UP000225706">
    <property type="component" value="Unassembled WGS sequence"/>
</dbReference>
<feature type="domain" description="E3 ubiquitin-protein ligase APD1-4 middle" evidence="3">
    <location>
        <begin position="139"/>
        <end position="241"/>
    </location>
</feature>
<evidence type="ECO:0000256" key="2">
    <source>
        <dbReference type="SAM" id="Phobius"/>
    </source>
</evidence>
<dbReference type="AlphaFoldDB" id="A0A2B4S7X1"/>
<keyword evidence="2" id="KW-0472">Membrane</keyword>
<sequence>MAATTTVEAIYVPDNLDGKKYMKNQQWRLRIWICAGISTLIVLSAALAFIILILNFSVFLSQTYDLTQGDMRLISVSTAFCGEISLGQDSSTRKLWILPSSRDRQRRDEWILQNGDSTEKSGFSGEYSPQPSRISYTLSAKETGYYYILFKFSKQDNDVSKMNLGMTLSRKVYDVDSSVYSCSAGANEACSARLLIGSSEVGVLEVTQNPHYHNNDLVTTWQCEPRIWFYLAVFAGPVLFFTVGSFLFYFVFINRKRDSIIQRLAFHRQNALRRASCNGCDRCNSLGNRSLNGSLRPPSRTPSIRSLGNQTDVSRTASLQPVVTTMYAGNAASEDSGHDTDDDNKRTSNTGRRSKKRTSSVDGASFVSQESVSRRPSFSTFQGSEDECSNVVGNHMQSEPARKGHTGDRARKKRSDRREMREKIPYGTIPRNHSTRRNSSEELTEHTIRTLPLDRNNSPPTGHSDNHLKFELRPRNSSSRRYSSEELLDQALLRNEGNSAAGGRPNHQLKSEMENLLSKSEKDKPRETSTRRHSSDKLCEDATIKLPRNRGNKAPASHLNNYLEPDHDRPASLPSLQCPDGAWGLPLDLIPESQQRALSELTFIPPREEDTDIWEPQKIKLRTSSGRRRDMGWTPRLSIVSEA</sequence>
<keyword evidence="2" id="KW-1133">Transmembrane helix</keyword>
<feature type="compositionally biased region" description="Basic and acidic residues" evidence="1">
    <location>
        <begin position="464"/>
        <end position="474"/>
    </location>
</feature>
<evidence type="ECO:0000259" key="3">
    <source>
        <dbReference type="Pfam" id="PF16041"/>
    </source>
</evidence>
<keyword evidence="5" id="KW-1185">Reference proteome</keyword>
<reference evidence="5" key="1">
    <citation type="journal article" date="2017" name="bioRxiv">
        <title>Comparative analysis of the genomes of Stylophora pistillata and Acropora digitifera provides evidence for extensive differences between species of corals.</title>
        <authorList>
            <person name="Voolstra C.R."/>
            <person name="Li Y."/>
            <person name="Liew Y.J."/>
            <person name="Baumgarten S."/>
            <person name="Zoccola D."/>
            <person name="Flot J.-F."/>
            <person name="Tambutte S."/>
            <person name="Allemand D."/>
            <person name="Aranda M."/>
        </authorList>
    </citation>
    <scope>NUCLEOTIDE SEQUENCE [LARGE SCALE GENOMIC DNA]</scope>
</reference>
<feature type="compositionally biased region" description="Basic and acidic residues" evidence="1">
    <location>
        <begin position="335"/>
        <end position="346"/>
    </location>
</feature>
<keyword evidence="2" id="KW-0812">Transmembrane</keyword>
<dbReference type="PANTHER" id="PTHR39077">
    <property type="entry name" value="DUF4793 DOMAIN-CONTAINING PROTEIN"/>
    <property type="match status" value="1"/>
</dbReference>
<accession>A0A2B4S7X1</accession>
<organism evidence="4 5">
    <name type="scientific">Stylophora pistillata</name>
    <name type="common">Smooth cauliflower coral</name>
    <dbReference type="NCBI Taxonomy" id="50429"/>
    <lineage>
        <taxon>Eukaryota</taxon>
        <taxon>Metazoa</taxon>
        <taxon>Cnidaria</taxon>
        <taxon>Anthozoa</taxon>
        <taxon>Hexacorallia</taxon>
        <taxon>Scleractinia</taxon>
        <taxon>Astrocoeniina</taxon>
        <taxon>Pocilloporidae</taxon>
        <taxon>Stylophora</taxon>
    </lineage>
</organism>
<comment type="caution">
    <text evidence="4">The sequence shown here is derived from an EMBL/GenBank/DDBJ whole genome shotgun (WGS) entry which is preliminary data.</text>
</comment>
<feature type="compositionally biased region" description="Basic and acidic residues" evidence="1">
    <location>
        <begin position="400"/>
        <end position="409"/>
    </location>
</feature>
<dbReference type="OrthoDB" id="5981747at2759"/>
<evidence type="ECO:0000313" key="5">
    <source>
        <dbReference type="Proteomes" id="UP000225706"/>
    </source>
</evidence>
<feature type="transmembrane region" description="Helical" evidence="2">
    <location>
        <begin position="29"/>
        <end position="54"/>
    </location>
</feature>
<feature type="compositionally biased region" description="Basic and acidic residues" evidence="1">
    <location>
        <begin position="438"/>
        <end position="448"/>
    </location>
</feature>
<dbReference type="InterPro" id="IPR032010">
    <property type="entry name" value="APD1-4_M"/>
</dbReference>
<evidence type="ECO:0000256" key="1">
    <source>
        <dbReference type="SAM" id="MobiDB-lite"/>
    </source>
</evidence>
<dbReference type="EMBL" id="LSMT01000136">
    <property type="protein sequence ID" value="PFX25991.1"/>
    <property type="molecule type" value="Genomic_DNA"/>
</dbReference>
<protein>
    <recommendedName>
        <fullName evidence="3">E3 ubiquitin-protein ligase APD1-4 middle domain-containing protein</fullName>
    </recommendedName>
</protein>
<feature type="compositionally biased region" description="Polar residues" evidence="1">
    <location>
        <begin position="360"/>
        <end position="383"/>
    </location>
</feature>
<gene>
    <name evidence="4" type="ORF">AWC38_SpisGene9346</name>
</gene>
<proteinExistence type="predicted"/>
<name>A0A2B4S7X1_STYPI</name>
<dbReference type="Pfam" id="PF16041">
    <property type="entry name" value="APD1-4_M"/>
    <property type="match status" value="1"/>
</dbReference>
<evidence type="ECO:0000313" key="4">
    <source>
        <dbReference type="EMBL" id="PFX25991.1"/>
    </source>
</evidence>